<evidence type="ECO:0000256" key="3">
    <source>
        <dbReference type="ARBA" id="ARBA00022692"/>
    </source>
</evidence>
<evidence type="ECO:0000256" key="2">
    <source>
        <dbReference type="ARBA" id="ARBA00022475"/>
    </source>
</evidence>
<dbReference type="Pfam" id="PF01810">
    <property type="entry name" value="LysE"/>
    <property type="match status" value="1"/>
</dbReference>
<dbReference type="Proteomes" id="UP000282957">
    <property type="component" value="Unassembled WGS sequence"/>
</dbReference>
<organism evidence="7 8">
    <name type="scientific">Rhodovarius crocodyli</name>
    <dbReference type="NCBI Taxonomy" id="1979269"/>
    <lineage>
        <taxon>Bacteria</taxon>
        <taxon>Pseudomonadati</taxon>
        <taxon>Pseudomonadota</taxon>
        <taxon>Alphaproteobacteria</taxon>
        <taxon>Acetobacterales</taxon>
        <taxon>Roseomonadaceae</taxon>
        <taxon>Rhodovarius</taxon>
    </lineage>
</organism>
<gene>
    <name evidence="7" type="ORF">EOD42_13315</name>
</gene>
<dbReference type="InterPro" id="IPR001123">
    <property type="entry name" value="LeuE-type"/>
</dbReference>
<evidence type="ECO:0000256" key="4">
    <source>
        <dbReference type="ARBA" id="ARBA00022989"/>
    </source>
</evidence>
<feature type="transmembrane region" description="Helical" evidence="6">
    <location>
        <begin position="190"/>
        <end position="208"/>
    </location>
</feature>
<protein>
    <submittedName>
        <fullName evidence="7">LysE family translocator</fullName>
    </submittedName>
</protein>
<dbReference type="EMBL" id="SACL01000004">
    <property type="protein sequence ID" value="RVT96410.1"/>
    <property type="molecule type" value="Genomic_DNA"/>
</dbReference>
<comment type="caution">
    <text evidence="7">The sequence shown here is derived from an EMBL/GenBank/DDBJ whole genome shotgun (WGS) entry which is preliminary data.</text>
</comment>
<evidence type="ECO:0000256" key="5">
    <source>
        <dbReference type="ARBA" id="ARBA00023136"/>
    </source>
</evidence>
<proteinExistence type="predicted"/>
<feature type="transmembrane region" description="Helical" evidence="6">
    <location>
        <begin position="6"/>
        <end position="29"/>
    </location>
</feature>
<feature type="transmembrane region" description="Helical" evidence="6">
    <location>
        <begin position="66"/>
        <end position="86"/>
    </location>
</feature>
<feature type="transmembrane region" description="Helical" evidence="6">
    <location>
        <begin position="149"/>
        <end position="170"/>
    </location>
</feature>
<evidence type="ECO:0000256" key="1">
    <source>
        <dbReference type="ARBA" id="ARBA00004651"/>
    </source>
</evidence>
<feature type="transmembrane region" description="Helical" evidence="6">
    <location>
        <begin position="41"/>
        <end position="60"/>
    </location>
</feature>
<evidence type="ECO:0000256" key="6">
    <source>
        <dbReference type="SAM" id="Phobius"/>
    </source>
</evidence>
<comment type="subcellular location">
    <subcellularLocation>
        <location evidence="1">Cell membrane</location>
        <topology evidence="1">Multi-pass membrane protein</topology>
    </subcellularLocation>
</comment>
<name>A0A437MFK8_9PROT</name>
<keyword evidence="2" id="KW-1003">Cell membrane</keyword>
<dbReference type="AlphaFoldDB" id="A0A437MFK8"/>
<dbReference type="OrthoDB" id="9807053at2"/>
<keyword evidence="5 6" id="KW-0472">Membrane</keyword>
<keyword evidence="3 6" id="KW-0812">Transmembrane</keyword>
<evidence type="ECO:0000313" key="8">
    <source>
        <dbReference type="Proteomes" id="UP000282957"/>
    </source>
</evidence>
<dbReference type="PANTHER" id="PTHR30086">
    <property type="entry name" value="ARGININE EXPORTER PROTEIN ARGO"/>
    <property type="match status" value="1"/>
</dbReference>
<keyword evidence="4 6" id="KW-1133">Transmembrane helix</keyword>
<dbReference type="PANTHER" id="PTHR30086:SF20">
    <property type="entry name" value="ARGININE EXPORTER PROTEIN ARGO-RELATED"/>
    <property type="match status" value="1"/>
</dbReference>
<dbReference type="GO" id="GO:0015171">
    <property type="term" value="F:amino acid transmembrane transporter activity"/>
    <property type="evidence" value="ECO:0007669"/>
    <property type="project" value="TreeGrafter"/>
</dbReference>
<evidence type="ECO:0000313" key="7">
    <source>
        <dbReference type="EMBL" id="RVT96410.1"/>
    </source>
</evidence>
<keyword evidence="8" id="KW-1185">Reference proteome</keyword>
<accession>A0A437MFK8</accession>
<dbReference type="PIRSF" id="PIRSF006324">
    <property type="entry name" value="LeuE"/>
    <property type="match status" value="1"/>
</dbReference>
<dbReference type="GO" id="GO:0005886">
    <property type="term" value="C:plasma membrane"/>
    <property type="evidence" value="ECO:0007669"/>
    <property type="project" value="UniProtKB-SubCell"/>
</dbReference>
<reference evidence="7 8" key="1">
    <citation type="submission" date="2019-01" db="EMBL/GenBank/DDBJ databases">
        <authorList>
            <person name="Chen W.-M."/>
        </authorList>
    </citation>
    <scope>NUCLEOTIDE SEQUENCE [LARGE SCALE GENOMIC DNA]</scope>
    <source>
        <strain evidence="7 8">CCP-6</strain>
    </source>
</reference>
<sequence>MHIALDQYLLFVSIVTLIVVTPGPNLFLLLGMAGNGRGTGLLVTLGFCAAVLSHVALALVGVGAVIATSALLFTAIKTLGAAYLMWMGVKSLLSLRGKGAALVPVRQVAPMSAPRAFATGYLTNILNPKPAIFYVAAFPQFLSAGEPGFYATGIVLGLTHAAIALLFYGSAALLMSRLARVLLRPMVGRAVKAVSGVALILLGGRLLLARAPS</sequence>